<evidence type="ECO:0000313" key="3">
    <source>
        <dbReference type="Proteomes" id="UP000028828"/>
    </source>
</evidence>
<reference evidence="2 3" key="1">
    <citation type="submission" date="2014-03" db="EMBL/GenBank/DDBJ databases">
        <authorList>
            <person name="Sibley D."/>
            <person name="Venepally P."/>
            <person name="Karamycheva S."/>
            <person name="Hadjithomas M."/>
            <person name="Khan A."/>
            <person name="Brunk B."/>
            <person name="Roos D."/>
            <person name="Caler E."/>
            <person name="Lorenzi H."/>
        </authorList>
    </citation>
    <scope>NUCLEOTIDE SEQUENCE [LARGE SCALE GENOMIC DNA]</scope>
    <source>
        <strain evidence="3">p89</strain>
    </source>
</reference>
<feature type="region of interest" description="Disordered" evidence="1">
    <location>
        <begin position="69"/>
        <end position="92"/>
    </location>
</feature>
<dbReference type="AlphaFoldDB" id="A0A086KE23"/>
<dbReference type="VEuPathDB" id="ToxoDB:TGP89_226500"/>
<name>A0A086KE23_TOXGO</name>
<evidence type="ECO:0000256" key="1">
    <source>
        <dbReference type="SAM" id="MobiDB-lite"/>
    </source>
</evidence>
<keyword evidence="2" id="KW-0812">Transmembrane</keyword>
<gene>
    <name evidence="2" type="ORF">TGP89_226500</name>
</gene>
<dbReference type="OrthoDB" id="415052at2759"/>
<evidence type="ECO:0000313" key="2">
    <source>
        <dbReference type="EMBL" id="KFG42641.1"/>
    </source>
</evidence>
<sequence>MFLSRLLRMEVPLPRFTKDRFYRRFNMMEMDRASFYYWNLFSIAVTTLPLAYMATVNYRFCEESVMISERSRGGQLPSDVDRGLFNSEKLTR</sequence>
<organism evidence="2 3">
    <name type="scientific">Toxoplasma gondii p89</name>
    <dbReference type="NCBI Taxonomy" id="943119"/>
    <lineage>
        <taxon>Eukaryota</taxon>
        <taxon>Sar</taxon>
        <taxon>Alveolata</taxon>
        <taxon>Apicomplexa</taxon>
        <taxon>Conoidasida</taxon>
        <taxon>Coccidia</taxon>
        <taxon>Eucoccidiorida</taxon>
        <taxon>Eimeriorina</taxon>
        <taxon>Sarcocystidae</taxon>
        <taxon>Toxoplasma</taxon>
    </lineage>
</organism>
<keyword evidence="2" id="KW-0472">Membrane</keyword>
<dbReference type="EMBL" id="AEYI02001002">
    <property type="protein sequence ID" value="KFG42641.1"/>
    <property type="molecule type" value="Genomic_DNA"/>
</dbReference>
<dbReference type="Proteomes" id="UP000028828">
    <property type="component" value="Unassembled WGS sequence"/>
</dbReference>
<comment type="caution">
    <text evidence="2">The sequence shown here is derived from an EMBL/GenBank/DDBJ whole genome shotgun (WGS) entry which is preliminary data.</text>
</comment>
<protein>
    <submittedName>
        <fullName evidence="2">Putative transmembrane protein</fullName>
    </submittedName>
</protein>
<proteinExistence type="predicted"/>
<accession>A0A086KE23</accession>